<evidence type="ECO:0000256" key="1">
    <source>
        <dbReference type="ARBA" id="ARBA00004141"/>
    </source>
</evidence>
<evidence type="ECO:0008006" key="8">
    <source>
        <dbReference type="Google" id="ProtNLM"/>
    </source>
</evidence>
<evidence type="ECO:0000256" key="3">
    <source>
        <dbReference type="ARBA" id="ARBA00022692"/>
    </source>
</evidence>
<evidence type="ECO:0000256" key="2">
    <source>
        <dbReference type="ARBA" id="ARBA00010199"/>
    </source>
</evidence>
<accession>A0A7S4NPC5</accession>
<dbReference type="Pfam" id="PF01554">
    <property type="entry name" value="MatE"/>
    <property type="match status" value="2"/>
</dbReference>
<protein>
    <recommendedName>
        <fullName evidence="8">Multidrug and toxic compound extrusion protein</fullName>
    </recommendedName>
</protein>
<organism evidence="7">
    <name type="scientific">Guillardia theta</name>
    <name type="common">Cryptophyte</name>
    <name type="synonym">Cryptomonas phi</name>
    <dbReference type="NCBI Taxonomy" id="55529"/>
    <lineage>
        <taxon>Eukaryota</taxon>
        <taxon>Cryptophyceae</taxon>
        <taxon>Pyrenomonadales</taxon>
        <taxon>Geminigeraceae</taxon>
        <taxon>Guillardia</taxon>
    </lineage>
</organism>
<name>A0A7S4NPC5_GUITH</name>
<sequence length="509" mass="54470">MTVQKSGSTPHHSKKILEIFKTPKVYEVSQQQTVEARLLDGQALRKEFWSFLVYALPPTVSYALDTGVEIVCLAFVAKLGERELAAAGLAFMLSNMSGHAVYTGASTALGTLGSQAYGARKYELVGLLLQQAMVVAGVVLAAISTLWLFAGQMFHACGIAPTIAGMAGSFIRWQILTLPPMALMQLLKVWLEAQGILRPITAVSCAVLVFTWMFGWLLIERDMLGLGLYGAPVAVLCAYTCGNVVFLGLIAAGGYQKKTWKGWSWGAKAGLWGFAGLALTGAGMVCLEWWSYEVLGVVGSAFGETATAVQTVLVNFSYFMYATGEGIAIAAGTRVGNALGAGLPVAAQRSAGMAVFLALLSAFFIIVPLWASRGTWVTSFLQGEESFVLVSRCTPALMLFLLFNSGYGALSGILLGSGKQQVGLVANLVACYLIGIPLGLTMSFYYGHGILGLWWGQVWGVFLLFTSLSIYIMSIDWRSLAMKTRAELESDGVEMSEGLLEGGFVIEDS</sequence>
<evidence type="ECO:0000256" key="6">
    <source>
        <dbReference type="SAM" id="Phobius"/>
    </source>
</evidence>
<feature type="transmembrane region" description="Helical" evidence="6">
    <location>
        <begin position="271"/>
        <end position="292"/>
    </location>
</feature>
<dbReference type="CDD" id="cd13132">
    <property type="entry name" value="MATE_eukaryotic"/>
    <property type="match status" value="1"/>
</dbReference>
<dbReference type="GO" id="GO:0042910">
    <property type="term" value="F:xenobiotic transmembrane transporter activity"/>
    <property type="evidence" value="ECO:0007669"/>
    <property type="project" value="InterPro"/>
</dbReference>
<feature type="transmembrane region" description="Helical" evidence="6">
    <location>
        <begin position="196"/>
        <end position="219"/>
    </location>
</feature>
<keyword evidence="5 6" id="KW-0472">Membrane</keyword>
<feature type="transmembrane region" description="Helical" evidence="6">
    <location>
        <begin position="124"/>
        <end position="147"/>
    </location>
</feature>
<dbReference type="InterPro" id="IPR002528">
    <property type="entry name" value="MATE_fam"/>
</dbReference>
<dbReference type="NCBIfam" id="TIGR00797">
    <property type="entry name" value="matE"/>
    <property type="match status" value="1"/>
</dbReference>
<dbReference type="PANTHER" id="PTHR11206">
    <property type="entry name" value="MULTIDRUG RESISTANCE PROTEIN"/>
    <property type="match status" value="1"/>
</dbReference>
<evidence type="ECO:0000256" key="5">
    <source>
        <dbReference type="ARBA" id="ARBA00023136"/>
    </source>
</evidence>
<feature type="transmembrane region" description="Helical" evidence="6">
    <location>
        <begin position="452"/>
        <end position="473"/>
    </location>
</feature>
<keyword evidence="4 6" id="KW-1133">Transmembrane helix</keyword>
<feature type="transmembrane region" description="Helical" evidence="6">
    <location>
        <begin position="396"/>
        <end position="415"/>
    </location>
</feature>
<evidence type="ECO:0000313" key="7">
    <source>
        <dbReference type="EMBL" id="CAE2301369.1"/>
    </source>
</evidence>
<gene>
    <name evidence="7" type="ORF">GTHE00462_LOCUS16163</name>
</gene>
<feature type="transmembrane region" description="Helical" evidence="6">
    <location>
        <begin position="153"/>
        <end position="175"/>
    </location>
</feature>
<feature type="transmembrane region" description="Helical" evidence="6">
    <location>
        <begin position="312"/>
        <end position="331"/>
    </location>
</feature>
<dbReference type="InterPro" id="IPR045069">
    <property type="entry name" value="MATE_euk"/>
</dbReference>
<dbReference type="GO" id="GO:0015297">
    <property type="term" value="F:antiporter activity"/>
    <property type="evidence" value="ECO:0007669"/>
    <property type="project" value="InterPro"/>
</dbReference>
<reference evidence="7" key="1">
    <citation type="submission" date="2021-01" db="EMBL/GenBank/DDBJ databases">
        <authorList>
            <person name="Corre E."/>
            <person name="Pelletier E."/>
            <person name="Niang G."/>
            <person name="Scheremetjew M."/>
            <person name="Finn R."/>
            <person name="Kale V."/>
            <person name="Holt S."/>
            <person name="Cochrane G."/>
            <person name="Meng A."/>
            <person name="Brown T."/>
            <person name="Cohen L."/>
        </authorList>
    </citation>
    <scope>NUCLEOTIDE SEQUENCE</scope>
    <source>
        <strain evidence="7">CCMP 2712</strain>
    </source>
</reference>
<feature type="transmembrane region" description="Helical" evidence="6">
    <location>
        <begin position="231"/>
        <end position="250"/>
    </location>
</feature>
<dbReference type="GO" id="GO:0016020">
    <property type="term" value="C:membrane"/>
    <property type="evidence" value="ECO:0007669"/>
    <property type="project" value="UniProtKB-SubCell"/>
</dbReference>
<proteinExistence type="inferred from homology"/>
<comment type="similarity">
    <text evidence="2">Belongs to the multi antimicrobial extrusion (MATE) (TC 2.A.66.1) family.</text>
</comment>
<dbReference type="EMBL" id="HBKN01020583">
    <property type="protein sequence ID" value="CAE2301369.1"/>
    <property type="molecule type" value="Transcribed_RNA"/>
</dbReference>
<dbReference type="GO" id="GO:1990961">
    <property type="term" value="P:xenobiotic detoxification by transmembrane export across the plasma membrane"/>
    <property type="evidence" value="ECO:0007669"/>
    <property type="project" value="InterPro"/>
</dbReference>
<dbReference type="AlphaFoldDB" id="A0A7S4NPC5"/>
<evidence type="ECO:0000256" key="4">
    <source>
        <dbReference type="ARBA" id="ARBA00022989"/>
    </source>
</evidence>
<keyword evidence="3 6" id="KW-0812">Transmembrane</keyword>
<feature type="transmembrane region" description="Helical" evidence="6">
    <location>
        <begin position="351"/>
        <end position="371"/>
    </location>
</feature>
<dbReference type="OMA" id="GAGQHDM"/>
<feature type="transmembrane region" description="Helical" evidence="6">
    <location>
        <begin position="422"/>
        <end position="446"/>
    </location>
</feature>
<comment type="subcellular location">
    <subcellularLocation>
        <location evidence="1">Membrane</location>
        <topology evidence="1">Multi-pass membrane protein</topology>
    </subcellularLocation>
</comment>